<evidence type="ECO:0000256" key="1">
    <source>
        <dbReference type="ARBA" id="ARBA00023172"/>
    </source>
</evidence>
<proteinExistence type="predicted"/>
<keyword evidence="1" id="KW-0233">DNA recombination</keyword>
<dbReference type="PANTHER" id="PTHR34605">
    <property type="entry name" value="PHAGE_INTEGRASE DOMAIN-CONTAINING PROTEIN"/>
    <property type="match status" value="1"/>
</dbReference>
<dbReference type="InterPro" id="IPR011010">
    <property type="entry name" value="DNA_brk_join_enz"/>
</dbReference>
<dbReference type="PANTHER" id="PTHR34605:SF3">
    <property type="entry name" value="P CELL-TYPE AGGLUTINATION PROTEIN MAP4-LIKE-RELATED"/>
    <property type="match status" value="1"/>
</dbReference>
<evidence type="ECO:0000313" key="3">
    <source>
        <dbReference type="Proteomes" id="UP001164746"/>
    </source>
</evidence>
<sequence>MEFLKQQRTLSENMPASTNSVLLFTANFLADSTVAANLSSIAYSHNLQGWLDPTQTFLVRKCMQVYANKCRSPDKRLPITPELLRQLVMSLVHNCKSHYHRVLLKAMYLLAFHTFLRVGEMTKMRHKTTNGLLDLTISKCKHHHGRNITIQVHANIRQYDFFAVSAMHAYTRINSLPHGHFVSFTDGSPVSRKIFTDNVRLSLFFTGCDTALYKGHSFRIGAASYATTLGLSESQIQSMGRWRSRPMLIKYIFEYRHLPF</sequence>
<keyword evidence="3" id="KW-1185">Reference proteome</keyword>
<reference evidence="2" key="1">
    <citation type="submission" date="2022-11" db="EMBL/GenBank/DDBJ databases">
        <title>Centuries of genome instability and evolution in soft-shell clam transmissible cancer (bioRxiv).</title>
        <authorList>
            <person name="Hart S.F.M."/>
            <person name="Yonemitsu M.A."/>
            <person name="Giersch R.M."/>
            <person name="Beal B.F."/>
            <person name="Arriagada G."/>
            <person name="Davis B.W."/>
            <person name="Ostrander E.A."/>
            <person name="Goff S.P."/>
            <person name="Metzger M.J."/>
        </authorList>
    </citation>
    <scope>NUCLEOTIDE SEQUENCE</scope>
    <source>
        <strain evidence="2">MELC-2E11</strain>
        <tissue evidence="2">Siphon/mantle</tissue>
    </source>
</reference>
<dbReference type="InterPro" id="IPR013762">
    <property type="entry name" value="Integrase-like_cat_sf"/>
</dbReference>
<dbReference type="Proteomes" id="UP001164746">
    <property type="component" value="Chromosome 3"/>
</dbReference>
<dbReference type="SUPFAM" id="SSF56349">
    <property type="entry name" value="DNA breaking-rejoining enzymes"/>
    <property type="match status" value="1"/>
</dbReference>
<evidence type="ECO:0000313" key="2">
    <source>
        <dbReference type="EMBL" id="WAQ99197.1"/>
    </source>
</evidence>
<dbReference type="EMBL" id="CP111014">
    <property type="protein sequence ID" value="WAQ99197.1"/>
    <property type="molecule type" value="Genomic_DNA"/>
</dbReference>
<accession>A0ABY7DR46</accession>
<dbReference type="InterPro" id="IPR052925">
    <property type="entry name" value="Phage_Integrase-like_Recomb"/>
</dbReference>
<dbReference type="SUPFAM" id="SSF47823">
    <property type="entry name" value="lambda integrase-like, N-terminal domain"/>
    <property type="match status" value="1"/>
</dbReference>
<protein>
    <recommendedName>
        <fullName evidence="4">Tyr recombinase domain-containing protein</fullName>
    </recommendedName>
</protein>
<name>A0ABY7DR46_MYAAR</name>
<organism evidence="2 3">
    <name type="scientific">Mya arenaria</name>
    <name type="common">Soft-shell clam</name>
    <dbReference type="NCBI Taxonomy" id="6604"/>
    <lineage>
        <taxon>Eukaryota</taxon>
        <taxon>Metazoa</taxon>
        <taxon>Spiralia</taxon>
        <taxon>Lophotrochozoa</taxon>
        <taxon>Mollusca</taxon>
        <taxon>Bivalvia</taxon>
        <taxon>Autobranchia</taxon>
        <taxon>Heteroconchia</taxon>
        <taxon>Euheterodonta</taxon>
        <taxon>Imparidentia</taxon>
        <taxon>Neoheterodontei</taxon>
        <taxon>Myida</taxon>
        <taxon>Myoidea</taxon>
        <taxon>Myidae</taxon>
        <taxon>Mya</taxon>
    </lineage>
</organism>
<gene>
    <name evidence="2" type="ORF">MAR_023570</name>
</gene>
<evidence type="ECO:0008006" key="4">
    <source>
        <dbReference type="Google" id="ProtNLM"/>
    </source>
</evidence>
<dbReference type="Gene3D" id="1.10.443.10">
    <property type="entry name" value="Intergrase catalytic core"/>
    <property type="match status" value="1"/>
</dbReference>